<dbReference type="Proteomes" id="UP000050277">
    <property type="component" value="Unassembled WGS sequence"/>
</dbReference>
<evidence type="ECO:0008006" key="4">
    <source>
        <dbReference type="Google" id="ProtNLM"/>
    </source>
</evidence>
<dbReference type="NCBIfam" id="TIGR04214">
    <property type="entry name" value="CSLREA_Nterm"/>
    <property type="match status" value="1"/>
</dbReference>
<dbReference type="InterPro" id="IPR059226">
    <property type="entry name" value="Choice_anch_Q_dom"/>
</dbReference>
<dbReference type="RefSeq" id="WP_054532533.1">
    <property type="nucleotide sequence ID" value="NZ_LGKP01000003.1"/>
</dbReference>
<gene>
    <name evidence="2" type="ORF">SE18_00920</name>
</gene>
<sequence>MRFLHWIGLGSLGLALSWQAAAANSNQPQVLHTTITVNTVVDDFTPNNGTCSLREAIQAANTDLAVDACPAGSASDTIQLAAGSYQLSLIGSDGPQTGDLDLNGSIQITGVTSATSIIDANRIDRAMEITGGNVRLSNLQVREGFLDGIPEQSTVYGHGILHHAGSLTIDSSLITTNGIITSPATFGYNNYGGGIASLSGYLTITNSLIERNRVRHVYMGGIGSGGGLYIDATSVNMSNSTLRESQGAAGSAIYNSRGRLNISNSTIAGHVGTFDGSAAIANVRGELTLSDTNLNNNTPKALVLGGGSATIRNSSFIGNGGGGSFYCSYGGAIASYGQLAISNSRFVGNWANEAGAIGVVTGTTTIDHSEFSANYAQITSTGRDECRGNGGVIQTGNNGKVSIDSSTLAYNRADGYAAAIYHSYNPNPLIIHNSTIVSNTNSLLHPYTQEIVEDDGPGIAALNSSSVQLSNTILAGNRNEASNVARDCSGLFLSHGYVLIEHADAVCDLTQATGDLLGVQPKLESFAFHGGATRSFSLSAASPAIDAGSSDCGPTDQRYVPRPVDGDNDDQALCDIGSFEFAAAAMQDSVYLPMTMK</sequence>
<dbReference type="NCBIfam" id="NF041518">
    <property type="entry name" value="choice_anch_Q"/>
    <property type="match status" value="1"/>
</dbReference>
<evidence type="ECO:0000313" key="2">
    <source>
        <dbReference type="EMBL" id="KPL91942.1"/>
    </source>
</evidence>
<feature type="signal peptide" evidence="1">
    <location>
        <begin position="1"/>
        <end position="22"/>
    </location>
</feature>
<protein>
    <recommendedName>
        <fullName evidence="4">CSLREA domain-containing protein</fullName>
    </recommendedName>
</protein>
<accession>A0A0P6Z3E5</accession>
<dbReference type="AlphaFoldDB" id="A0A0P6Z3E5"/>
<organism evidence="2 3">
    <name type="scientific">Herpetosiphon geysericola</name>
    <dbReference type="NCBI Taxonomy" id="70996"/>
    <lineage>
        <taxon>Bacteria</taxon>
        <taxon>Bacillati</taxon>
        <taxon>Chloroflexota</taxon>
        <taxon>Chloroflexia</taxon>
        <taxon>Herpetosiphonales</taxon>
        <taxon>Herpetosiphonaceae</taxon>
        <taxon>Herpetosiphon</taxon>
    </lineage>
</organism>
<evidence type="ECO:0000313" key="3">
    <source>
        <dbReference type="Proteomes" id="UP000050277"/>
    </source>
</evidence>
<feature type="chain" id="PRO_5006134112" description="CSLREA domain-containing protein" evidence="1">
    <location>
        <begin position="23"/>
        <end position="597"/>
    </location>
</feature>
<name>A0A0P6Z3E5_9CHLR</name>
<dbReference type="OrthoDB" id="138537at2"/>
<dbReference type="InterPro" id="IPR026457">
    <property type="entry name" value="CSLREA_Nterm"/>
</dbReference>
<keyword evidence="3" id="KW-1185">Reference proteome</keyword>
<proteinExistence type="predicted"/>
<reference evidence="2 3" key="1">
    <citation type="submission" date="2015-07" db="EMBL/GenBank/DDBJ databases">
        <title>Whole genome sequence of Herpetosiphon geysericola DSM 7119.</title>
        <authorList>
            <person name="Hemp J."/>
            <person name="Ward L.M."/>
            <person name="Pace L.A."/>
            <person name="Fischer W.W."/>
        </authorList>
    </citation>
    <scope>NUCLEOTIDE SEQUENCE [LARGE SCALE GENOMIC DNA]</scope>
    <source>
        <strain evidence="2 3">DSM 7119</strain>
    </source>
</reference>
<dbReference type="Gene3D" id="2.160.20.20">
    <property type="match status" value="1"/>
</dbReference>
<dbReference type="EMBL" id="LGKP01000003">
    <property type="protein sequence ID" value="KPL91942.1"/>
    <property type="molecule type" value="Genomic_DNA"/>
</dbReference>
<dbReference type="InterPro" id="IPR012332">
    <property type="entry name" value="Autotransporter_pectin_lyase_C"/>
</dbReference>
<comment type="caution">
    <text evidence="2">The sequence shown here is derived from an EMBL/GenBank/DDBJ whole genome shotgun (WGS) entry which is preliminary data.</text>
</comment>
<dbReference type="STRING" id="70996.SE18_00920"/>
<keyword evidence="1" id="KW-0732">Signal</keyword>
<dbReference type="SUPFAM" id="SSF51126">
    <property type="entry name" value="Pectin lyase-like"/>
    <property type="match status" value="2"/>
</dbReference>
<evidence type="ECO:0000256" key="1">
    <source>
        <dbReference type="SAM" id="SignalP"/>
    </source>
</evidence>
<dbReference type="InterPro" id="IPR011050">
    <property type="entry name" value="Pectin_lyase_fold/virulence"/>
</dbReference>